<feature type="compositionally biased region" description="Basic and acidic residues" evidence="5">
    <location>
        <begin position="103"/>
        <end position="115"/>
    </location>
</feature>
<dbReference type="Proteomes" id="UP000250235">
    <property type="component" value="Unassembled WGS sequence"/>
</dbReference>
<evidence type="ECO:0000256" key="1">
    <source>
        <dbReference type="ARBA" id="ARBA00004123"/>
    </source>
</evidence>
<name>A0A2Z7C251_9LAMI</name>
<organism evidence="6 7">
    <name type="scientific">Dorcoceras hygrometricum</name>
    <dbReference type="NCBI Taxonomy" id="472368"/>
    <lineage>
        <taxon>Eukaryota</taxon>
        <taxon>Viridiplantae</taxon>
        <taxon>Streptophyta</taxon>
        <taxon>Embryophyta</taxon>
        <taxon>Tracheophyta</taxon>
        <taxon>Spermatophyta</taxon>
        <taxon>Magnoliopsida</taxon>
        <taxon>eudicotyledons</taxon>
        <taxon>Gunneridae</taxon>
        <taxon>Pentapetalae</taxon>
        <taxon>asterids</taxon>
        <taxon>lamiids</taxon>
        <taxon>Lamiales</taxon>
        <taxon>Gesneriaceae</taxon>
        <taxon>Didymocarpoideae</taxon>
        <taxon>Trichosporeae</taxon>
        <taxon>Loxocarpinae</taxon>
        <taxon>Dorcoceras</taxon>
    </lineage>
</organism>
<dbReference type="InterPro" id="IPR045183">
    <property type="entry name" value="Ebi-like"/>
</dbReference>
<gene>
    <name evidence="6" type="ORF">F511_36054</name>
</gene>
<dbReference type="PANTHER" id="PTHR22846">
    <property type="entry name" value="WD40 REPEAT PROTEIN"/>
    <property type="match status" value="1"/>
</dbReference>
<evidence type="ECO:0000256" key="4">
    <source>
        <dbReference type="ARBA" id="ARBA00023242"/>
    </source>
</evidence>
<dbReference type="OrthoDB" id="1367865at2759"/>
<evidence type="ECO:0000256" key="3">
    <source>
        <dbReference type="ARBA" id="ARBA00022737"/>
    </source>
</evidence>
<proteinExistence type="predicted"/>
<evidence type="ECO:0000313" key="7">
    <source>
        <dbReference type="Proteomes" id="UP000250235"/>
    </source>
</evidence>
<keyword evidence="3" id="KW-0677">Repeat</keyword>
<sequence length="115" mass="12708">GFSHAAFTFGFESGLNKSSIDGNLVPPGSLVKVVQKGLQFVEMEANAEIDNDEDDDFTYLQPLDLITKGVDELYKIVKNKKDRKREAREKKLDEATVGATGRVADKEGKDDTKKS</sequence>
<feature type="region of interest" description="Disordered" evidence="5">
    <location>
        <begin position="81"/>
        <end position="115"/>
    </location>
</feature>
<comment type="subcellular location">
    <subcellularLocation>
        <location evidence="1">Nucleus</location>
    </subcellularLocation>
</comment>
<protein>
    <submittedName>
        <fullName evidence="6">Uncharacterized protein</fullName>
    </submittedName>
</protein>
<keyword evidence="2" id="KW-0853">WD repeat</keyword>
<evidence type="ECO:0000256" key="2">
    <source>
        <dbReference type="ARBA" id="ARBA00022574"/>
    </source>
</evidence>
<keyword evidence="4" id="KW-0539">Nucleus</keyword>
<dbReference type="GO" id="GO:0003714">
    <property type="term" value="F:transcription corepressor activity"/>
    <property type="evidence" value="ECO:0007669"/>
    <property type="project" value="InterPro"/>
</dbReference>
<dbReference type="GO" id="GO:0000118">
    <property type="term" value="C:histone deacetylase complex"/>
    <property type="evidence" value="ECO:0007669"/>
    <property type="project" value="TreeGrafter"/>
</dbReference>
<keyword evidence="7" id="KW-1185">Reference proteome</keyword>
<evidence type="ECO:0000256" key="5">
    <source>
        <dbReference type="SAM" id="MobiDB-lite"/>
    </source>
</evidence>
<dbReference type="GO" id="GO:0006357">
    <property type="term" value="P:regulation of transcription by RNA polymerase II"/>
    <property type="evidence" value="ECO:0007669"/>
    <property type="project" value="TreeGrafter"/>
</dbReference>
<dbReference type="PANTHER" id="PTHR22846:SF67">
    <property type="entry name" value="F-BOX-LIKE_WD REPEAT-CONTAINING PROTEIN TBL1XR1 ISOFORM X1"/>
    <property type="match status" value="1"/>
</dbReference>
<evidence type="ECO:0000313" key="6">
    <source>
        <dbReference type="EMBL" id="KZV40589.1"/>
    </source>
</evidence>
<dbReference type="Gene3D" id="1.20.960.30">
    <property type="match status" value="1"/>
</dbReference>
<feature type="compositionally biased region" description="Basic and acidic residues" evidence="5">
    <location>
        <begin position="84"/>
        <end position="94"/>
    </location>
</feature>
<reference evidence="6 7" key="1">
    <citation type="journal article" date="2015" name="Proc. Natl. Acad. Sci. U.S.A.">
        <title>The resurrection genome of Boea hygrometrica: A blueprint for survival of dehydration.</title>
        <authorList>
            <person name="Xiao L."/>
            <person name="Yang G."/>
            <person name="Zhang L."/>
            <person name="Yang X."/>
            <person name="Zhao S."/>
            <person name="Ji Z."/>
            <person name="Zhou Q."/>
            <person name="Hu M."/>
            <person name="Wang Y."/>
            <person name="Chen M."/>
            <person name="Xu Y."/>
            <person name="Jin H."/>
            <person name="Xiao X."/>
            <person name="Hu G."/>
            <person name="Bao F."/>
            <person name="Hu Y."/>
            <person name="Wan P."/>
            <person name="Li L."/>
            <person name="Deng X."/>
            <person name="Kuang T."/>
            <person name="Xiang C."/>
            <person name="Zhu J.K."/>
            <person name="Oliver M.J."/>
            <person name="He Y."/>
        </authorList>
    </citation>
    <scope>NUCLEOTIDE SEQUENCE [LARGE SCALE GENOMIC DNA]</scope>
    <source>
        <strain evidence="7">cv. XS01</strain>
    </source>
</reference>
<dbReference type="AlphaFoldDB" id="A0A2Z7C251"/>
<dbReference type="EMBL" id="KQ999914">
    <property type="protein sequence ID" value="KZV40589.1"/>
    <property type="molecule type" value="Genomic_DNA"/>
</dbReference>
<accession>A0A2Z7C251</accession>
<feature type="non-terminal residue" evidence="6">
    <location>
        <position position="1"/>
    </location>
</feature>